<dbReference type="PANTHER" id="PTHR42942">
    <property type="entry name" value="6-O-METHYLGUANINE DNA METHYLTRANSFERASE"/>
    <property type="match status" value="1"/>
</dbReference>
<evidence type="ECO:0000256" key="3">
    <source>
        <dbReference type="ARBA" id="ARBA00022679"/>
    </source>
</evidence>
<organism evidence="8 9">
    <name type="scientific">Paraeggerthella hongkongensis</name>
    <dbReference type="NCBI Taxonomy" id="230658"/>
    <lineage>
        <taxon>Bacteria</taxon>
        <taxon>Bacillati</taxon>
        <taxon>Actinomycetota</taxon>
        <taxon>Coriobacteriia</taxon>
        <taxon>Eggerthellales</taxon>
        <taxon>Eggerthellaceae</taxon>
        <taxon>Paraeggerthella</taxon>
    </lineage>
</organism>
<dbReference type="SUPFAM" id="SSF46767">
    <property type="entry name" value="Methylated DNA-protein cysteine methyltransferase, C-terminal domain"/>
    <property type="match status" value="1"/>
</dbReference>
<name>A0A3N0B882_9ACTN</name>
<dbReference type="InterPro" id="IPR036388">
    <property type="entry name" value="WH-like_DNA-bd_sf"/>
</dbReference>
<dbReference type="InterPro" id="IPR001497">
    <property type="entry name" value="MethylDNA_cys_MeTrfase_AS"/>
</dbReference>
<dbReference type="Gene3D" id="1.10.10.10">
    <property type="entry name" value="Winged helix-like DNA-binding domain superfamily/Winged helix DNA-binding domain"/>
    <property type="match status" value="1"/>
</dbReference>
<evidence type="ECO:0000259" key="7">
    <source>
        <dbReference type="Pfam" id="PF01035"/>
    </source>
</evidence>
<dbReference type="NCBIfam" id="TIGR00589">
    <property type="entry name" value="ogt"/>
    <property type="match status" value="1"/>
</dbReference>
<keyword evidence="3 8" id="KW-0808">Transferase</keyword>
<keyword evidence="2 8" id="KW-0489">Methyltransferase</keyword>
<dbReference type="Pfam" id="PF01035">
    <property type="entry name" value="DNA_binding_1"/>
    <property type="match status" value="1"/>
</dbReference>
<dbReference type="GO" id="GO:0006281">
    <property type="term" value="P:DNA repair"/>
    <property type="evidence" value="ECO:0007669"/>
    <property type="project" value="UniProtKB-KW"/>
</dbReference>
<dbReference type="OrthoDB" id="9811249at2"/>
<gene>
    <name evidence="8" type="ORF">DMP08_08020</name>
</gene>
<evidence type="ECO:0000313" key="8">
    <source>
        <dbReference type="EMBL" id="RNL43111.1"/>
    </source>
</evidence>
<dbReference type="InterPro" id="IPR036217">
    <property type="entry name" value="MethylDNA_cys_MeTrfase_DNAb"/>
</dbReference>
<dbReference type="EMBL" id="QICD01000014">
    <property type="protein sequence ID" value="RNL43111.1"/>
    <property type="molecule type" value="Genomic_DNA"/>
</dbReference>
<comment type="catalytic activity">
    <reaction evidence="6">
        <text>a 6-O-methyl-2'-deoxyguanosine in DNA + L-cysteinyl-[protein] = S-methyl-L-cysteinyl-[protein] + a 2'-deoxyguanosine in DNA</text>
        <dbReference type="Rhea" id="RHEA:24000"/>
        <dbReference type="Rhea" id="RHEA-COMP:10131"/>
        <dbReference type="Rhea" id="RHEA-COMP:10132"/>
        <dbReference type="Rhea" id="RHEA-COMP:11367"/>
        <dbReference type="Rhea" id="RHEA-COMP:11368"/>
        <dbReference type="ChEBI" id="CHEBI:29950"/>
        <dbReference type="ChEBI" id="CHEBI:82612"/>
        <dbReference type="ChEBI" id="CHEBI:85445"/>
        <dbReference type="ChEBI" id="CHEBI:85448"/>
        <dbReference type="EC" id="2.1.1.63"/>
    </reaction>
</comment>
<feature type="domain" description="Methylated-DNA-[protein]-cysteine S-methyltransferase DNA binding" evidence="7">
    <location>
        <begin position="3"/>
        <end position="89"/>
    </location>
</feature>
<comment type="catalytic activity">
    <reaction evidence="1">
        <text>a 4-O-methyl-thymidine in DNA + L-cysteinyl-[protein] = a thymidine in DNA + S-methyl-L-cysteinyl-[protein]</text>
        <dbReference type="Rhea" id="RHEA:53428"/>
        <dbReference type="Rhea" id="RHEA-COMP:10131"/>
        <dbReference type="Rhea" id="RHEA-COMP:10132"/>
        <dbReference type="Rhea" id="RHEA-COMP:13555"/>
        <dbReference type="Rhea" id="RHEA-COMP:13556"/>
        <dbReference type="ChEBI" id="CHEBI:29950"/>
        <dbReference type="ChEBI" id="CHEBI:82612"/>
        <dbReference type="ChEBI" id="CHEBI:137386"/>
        <dbReference type="ChEBI" id="CHEBI:137387"/>
        <dbReference type="EC" id="2.1.1.63"/>
    </reaction>
</comment>
<dbReference type="RefSeq" id="WP_148042343.1">
    <property type="nucleotide sequence ID" value="NZ_QICD01000014.1"/>
</dbReference>
<keyword evidence="5" id="KW-0234">DNA repair</keyword>
<accession>A0A3N0B882</accession>
<proteinExistence type="predicted"/>
<dbReference type="GO" id="GO:0032259">
    <property type="term" value="P:methylation"/>
    <property type="evidence" value="ECO:0007669"/>
    <property type="project" value="UniProtKB-KW"/>
</dbReference>
<evidence type="ECO:0000256" key="5">
    <source>
        <dbReference type="ARBA" id="ARBA00023204"/>
    </source>
</evidence>
<dbReference type="Proteomes" id="UP000278632">
    <property type="component" value="Unassembled WGS sequence"/>
</dbReference>
<feature type="non-terminal residue" evidence="8">
    <location>
        <position position="123"/>
    </location>
</feature>
<evidence type="ECO:0000256" key="6">
    <source>
        <dbReference type="ARBA" id="ARBA00049348"/>
    </source>
</evidence>
<reference evidence="9" key="1">
    <citation type="submission" date="2018-05" db="EMBL/GenBank/DDBJ databases">
        <title>Genome Sequencing of selected type strains of the family Eggerthellaceae.</title>
        <authorList>
            <person name="Danylec N."/>
            <person name="Stoll D.A."/>
            <person name="Doetsch A."/>
            <person name="Huch M."/>
        </authorList>
    </citation>
    <scope>NUCLEOTIDE SEQUENCE [LARGE SCALE GENOMIC DNA]</scope>
    <source>
        <strain evidence="9">DSM 16106</strain>
    </source>
</reference>
<comment type="caution">
    <text evidence="8">The sequence shown here is derived from an EMBL/GenBank/DDBJ whole genome shotgun (WGS) entry which is preliminary data.</text>
</comment>
<dbReference type="InterPro" id="IPR014048">
    <property type="entry name" value="MethylDNA_cys_MeTrfase_DNA-bd"/>
</dbReference>
<dbReference type="PANTHER" id="PTHR42942:SF1">
    <property type="entry name" value="ALKYLTRANSFERASE-LIKE PROTEIN 1"/>
    <property type="match status" value="1"/>
</dbReference>
<sequence>MGDFSDRVFGVVRRIPRGKVASYGQVGSLIGAPRSARYVGYALRANPEPGTGPSCIPCHRVVFKDGGLCKSFAFGGPDEQRKMLEAEGVEFEDDGRVNMEACQWSGCAQDAGAPLACPHVHAP</sequence>
<dbReference type="InterPro" id="IPR052520">
    <property type="entry name" value="ATL_DNA_repair"/>
</dbReference>
<dbReference type="CDD" id="cd06445">
    <property type="entry name" value="ATase"/>
    <property type="match status" value="1"/>
</dbReference>
<evidence type="ECO:0000256" key="1">
    <source>
        <dbReference type="ARBA" id="ARBA00001286"/>
    </source>
</evidence>
<evidence type="ECO:0000313" key="9">
    <source>
        <dbReference type="Proteomes" id="UP000278632"/>
    </source>
</evidence>
<protein>
    <submittedName>
        <fullName evidence="8">Cysteine methyltransferase</fullName>
    </submittedName>
</protein>
<keyword evidence="4" id="KW-0227">DNA damage</keyword>
<evidence type="ECO:0000256" key="4">
    <source>
        <dbReference type="ARBA" id="ARBA00022763"/>
    </source>
</evidence>
<evidence type="ECO:0000256" key="2">
    <source>
        <dbReference type="ARBA" id="ARBA00022603"/>
    </source>
</evidence>
<dbReference type="AlphaFoldDB" id="A0A3N0B882"/>
<dbReference type="GO" id="GO:0003908">
    <property type="term" value="F:methylated-DNA-[protein]-cysteine S-methyltransferase activity"/>
    <property type="evidence" value="ECO:0007669"/>
    <property type="project" value="UniProtKB-EC"/>
</dbReference>
<dbReference type="PROSITE" id="PS00374">
    <property type="entry name" value="MGMT"/>
    <property type="match status" value="1"/>
</dbReference>
<keyword evidence="9" id="KW-1185">Reference proteome</keyword>